<protein>
    <submittedName>
        <fullName evidence="1">Uncharacterized protein</fullName>
    </submittedName>
</protein>
<evidence type="ECO:0000313" key="2">
    <source>
        <dbReference type="Proteomes" id="UP000821845"/>
    </source>
</evidence>
<comment type="caution">
    <text evidence="1">The sequence shown here is derived from an EMBL/GenBank/DDBJ whole genome shotgun (WGS) entry which is preliminary data.</text>
</comment>
<evidence type="ECO:0000313" key="1">
    <source>
        <dbReference type="EMBL" id="KAH6946236.1"/>
    </source>
</evidence>
<dbReference type="EMBL" id="CM023481">
    <property type="protein sequence ID" value="KAH6946236.1"/>
    <property type="molecule type" value="Genomic_DNA"/>
</dbReference>
<keyword evidence="2" id="KW-1185">Reference proteome</keyword>
<proteinExistence type="predicted"/>
<gene>
    <name evidence="1" type="ORF">HPB50_012332</name>
</gene>
<dbReference type="Proteomes" id="UP000821845">
    <property type="component" value="Chromosome 1"/>
</dbReference>
<accession>A0ACB7TJE3</accession>
<organism evidence="1 2">
    <name type="scientific">Hyalomma asiaticum</name>
    <name type="common">Tick</name>
    <dbReference type="NCBI Taxonomy" id="266040"/>
    <lineage>
        <taxon>Eukaryota</taxon>
        <taxon>Metazoa</taxon>
        <taxon>Ecdysozoa</taxon>
        <taxon>Arthropoda</taxon>
        <taxon>Chelicerata</taxon>
        <taxon>Arachnida</taxon>
        <taxon>Acari</taxon>
        <taxon>Parasitiformes</taxon>
        <taxon>Ixodida</taxon>
        <taxon>Ixodoidea</taxon>
        <taxon>Ixodidae</taxon>
        <taxon>Hyalomminae</taxon>
        <taxon>Hyalomma</taxon>
    </lineage>
</organism>
<name>A0ACB7TJE3_HYAAI</name>
<sequence>MDAAPTADTTATPCVQPMNSPNDTPFTTDALDLDELSSASEDEGAVLETTSSASPGPARDTDANWKLAISRRQRQRQKKLDQALTVSLQPTGPANTPPSHVAAEPAPAGNAPAAPADAASVAPAPTTPHVAEPRQLRRRPPPLPRTDIKIIMRPKKGLAIRNFTTHQISRAVAVAGNSRQHCTDDHFIIRTRPGSNIIIASTPHVDTAQILRRITTLVLEAKAYEFNTYAPRPRPPPRLAATTPARGRNPHRNGPTSQRRWFSKENETSHSRSRSRSQSFPPLPSAGPGHQQQQEGEQQQQQQPKNQGQKTKGQQQQPARQQSSQAFSKPANKPNSNHPSAGTDNKVSWSAEAAKPIAPLHTQSAEYEHLLAENIKLKQELAAVRARQARDSAQLDALMARLGSSRDSPEHPSLTTHDRQQTSEIAIPVPTATGTAVTREEIREMLSMLNQQLSQQFSTVFTQFAERLDSLETRLESQIAETGGSIRRKRATRSSRSVTEPASHSLSQESHASELFTTPATTLGTHTLTPTSASQADIPTPTPLNTTN</sequence>
<reference evidence="1" key="1">
    <citation type="submission" date="2020-05" db="EMBL/GenBank/DDBJ databases">
        <title>Large-scale comparative analyses of tick genomes elucidate their genetic diversity and vector capacities.</title>
        <authorList>
            <person name="Jia N."/>
            <person name="Wang J."/>
            <person name="Shi W."/>
            <person name="Du L."/>
            <person name="Sun Y."/>
            <person name="Zhan W."/>
            <person name="Jiang J."/>
            <person name="Wang Q."/>
            <person name="Zhang B."/>
            <person name="Ji P."/>
            <person name="Sakyi L.B."/>
            <person name="Cui X."/>
            <person name="Yuan T."/>
            <person name="Jiang B."/>
            <person name="Yang W."/>
            <person name="Lam T.T.-Y."/>
            <person name="Chang Q."/>
            <person name="Ding S."/>
            <person name="Wang X."/>
            <person name="Zhu J."/>
            <person name="Ruan X."/>
            <person name="Zhao L."/>
            <person name="Wei J."/>
            <person name="Que T."/>
            <person name="Du C."/>
            <person name="Cheng J."/>
            <person name="Dai P."/>
            <person name="Han X."/>
            <person name="Huang E."/>
            <person name="Gao Y."/>
            <person name="Liu J."/>
            <person name="Shao H."/>
            <person name="Ye R."/>
            <person name="Li L."/>
            <person name="Wei W."/>
            <person name="Wang X."/>
            <person name="Wang C."/>
            <person name="Yang T."/>
            <person name="Huo Q."/>
            <person name="Li W."/>
            <person name="Guo W."/>
            <person name="Chen H."/>
            <person name="Zhou L."/>
            <person name="Ni X."/>
            <person name="Tian J."/>
            <person name="Zhou Y."/>
            <person name="Sheng Y."/>
            <person name="Liu T."/>
            <person name="Pan Y."/>
            <person name="Xia L."/>
            <person name="Li J."/>
            <person name="Zhao F."/>
            <person name="Cao W."/>
        </authorList>
    </citation>
    <scope>NUCLEOTIDE SEQUENCE</scope>
    <source>
        <strain evidence="1">Hyas-2018</strain>
    </source>
</reference>